<dbReference type="EnsemblPlants" id="Solyc05g024120.2.1">
    <property type="protein sequence ID" value="Solyc05g024120.2.1"/>
    <property type="gene ID" value="Solyc05g024120.2"/>
</dbReference>
<sequence length="98" mass="10834">MQTMNQIVSELKDFVKKLLIAGKETKSNWITIKRALWLVVESGFSSSPLLDSLNGSLHNSDKVVDGRRSLVLVVFIGGDICRDLSSSLPKRPCQSTKT</sequence>
<reference evidence="1" key="2">
    <citation type="submission" date="2019-01" db="UniProtKB">
        <authorList>
            <consortium name="EnsemblPlants"/>
        </authorList>
    </citation>
    <scope>IDENTIFICATION</scope>
    <source>
        <strain evidence="1">cv. Heinz 1706</strain>
    </source>
</reference>
<dbReference type="InParanoid" id="A0A3Q7GI14"/>
<keyword evidence="2" id="KW-1185">Reference proteome</keyword>
<evidence type="ECO:0000313" key="2">
    <source>
        <dbReference type="Proteomes" id="UP000004994"/>
    </source>
</evidence>
<proteinExistence type="predicted"/>
<reference evidence="1" key="1">
    <citation type="journal article" date="2012" name="Nature">
        <title>The tomato genome sequence provides insights into fleshy fruit evolution.</title>
        <authorList>
            <consortium name="Tomato Genome Consortium"/>
        </authorList>
    </citation>
    <scope>NUCLEOTIDE SEQUENCE [LARGE SCALE GENOMIC DNA]</scope>
    <source>
        <strain evidence="1">cv. Heinz 1706</strain>
    </source>
</reference>
<dbReference type="STRING" id="4081.A0A3Q7GI14"/>
<dbReference type="AlphaFoldDB" id="A0A3Q7GI14"/>
<accession>A0A3Q7GI14</accession>
<protein>
    <submittedName>
        <fullName evidence="1">Uncharacterized protein</fullName>
    </submittedName>
</protein>
<evidence type="ECO:0000313" key="1">
    <source>
        <dbReference type="EnsemblPlants" id="Solyc05g024120.2.1"/>
    </source>
</evidence>
<organism evidence="1">
    <name type="scientific">Solanum lycopersicum</name>
    <name type="common">Tomato</name>
    <name type="synonym">Lycopersicon esculentum</name>
    <dbReference type="NCBI Taxonomy" id="4081"/>
    <lineage>
        <taxon>Eukaryota</taxon>
        <taxon>Viridiplantae</taxon>
        <taxon>Streptophyta</taxon>
        <taxon>Embryophyta</taxon>
        <taxon>Tracheophyta</taxon>
        <taxon>Spermatophyta</taxon>
        <taxon>Magnoliopsida</taxon>
        <taxon>eudicotyledons</taxon>
        <taxon>Gunneridae</taxon>
        <taxon>Pentapetalae</taxon>
        <taxon>asterids</taxon>
        <taxon>lamiids</taxon>
        <taxon>Solanales</taxon>
        <taxon>Solanaceae</taxon>
        <taxon>Solanoideae</taxon>
        <taxon>Solaneae</taxon>
        <taxon>Solanum</taxon>
        <taxon>Solanum subgen. Lycopersicon</taxon>
    </lineage>
</organism>
<name>A0A3Q7GI14_SOLLC</name>
<dbReference type="Gramene" id="Solyc05g024120.2.1">
    <property type="protein sequence ID" value="Solyc05g024120.2.1"/>
    <property type="gene ID" value="Solyc05g024120.2"/>
</dbReference>
<dbReference type="Proteomes" id="UP000004994">
    <property type="component" value="Chromosome 5"/>
</dbReference>